<keyword evidence="11" id="KW-0482">Metalloprotease</keyword>
<evidence type="ECO:0000256" key="7">
    <source>
        <dbReference type="ARBA" id="ARBA00022670"/>
    </source>
</evidence>
<feature type="binding site" evidence="15">
    <location>
        <position position="313"/>
    </location>
    <ligand>
        <name>Zn(2+)</name>
        <dbReference type="ChEBI" id="CHEBI:29105"/>
        <note>catalytic</note>
    </ligand>
</feature>
<evidence type="ECO:0000256" key="12">
    <source>
        <dbReference type="ARBA" id="ARBA00029811"/>
    </source>
</evidence>
<dbReference type="PRINTS" id="PR00756">
    <property type="entry name" value="ALADIPTASE"/>
</dbReference>
<dbReference type="EMBL" id="SISG01000001">
    <property type="protein sequence ID" value="TBN57640.1"/>
    <property type="molecule type" value="Genomic_DNA"/>
</dbReference>
<evidence type="ECO:0000256" key="11">
    <source>
        <dbReference type="ARBA" id="ARBA00023049"/>
    </source>
</evidence>
<dbReference type="GO" id="GO:0016285">
    <property type="term" value="F:alanyl aminopeptidase activity"/>
    <property type="evidence" value="ECO:0007669"/>
    <property type="project" value="UniProtKB-EC"/>
</dbReference>
<sequence>MTSSKPAGDRYVPGPPNIGYGVDSYALDLRYKVATNRLDGTAIVTATSTTQLSKLTLDLSRLQVSKVKLQGSRSVRFTQTANKLTITPAAPIAADTTFVLTIDYAGAPIPRPSPWGPVGWEELEDGVLVAAQPTGAPSWFPCNDDVADKASYDIRVATEQAYTVVCNGLLEDHRVAAGRGHWRYVQVEPTATYLATLQLGRYERTPTQFGSVPGVLAYPPAIQARVLADFSPVGAMMTTFEELFGPYPFGSYTIVVTADDLEIPLESQGLATFGANHADGNGGAERLVAHELAHQWFGNSVGLTEWRDIWLNEGFACYSEWLWSERKGGPSADTLARQFRRVLAARPVDLVLGDPGPKDMFDDRVYKRGALTLHALRLSLGDESFFDLLRTWTAQHHLATATTVDFRTLAATFSATPLDALFDAWLVGTALPRL</sequence>
<keyword evidence="7" id="KW-0645">Protease</keyword>
<evidence type="ECO:0000256" key="6">
    <source>
        <dbReference type="ARBA" id="ARBA00022490"/>
    </source>
</evidence>
<evidence type="ECO:0000313" key="18">
    <source>
        <dbReference type="EMBL" id="TBN57640.1"/>
    </source>
</evidence>
<dbReference type="GO" id="GO:0008237">
    <property type="term" value="F:metallopeptidase activity"/>
    <property type="evidence" value="ECO:0007669"/>
    <property type="project" value="UniProtKB-KW"/>
</dbReference>
<accession>A0A4Q9GZ49</accession>
<comment type="similarity">
    <text evidence="3">Belongs to the peptidase M1 family.</text>
</comment>
<feature type="active site" description="Proton donor" evidence="14">
    <location>
        <position position="366"/>
    </location>
</feature>
<comment type="subcellular location">
    <subcellularLocation>
        <location evidence="2">Cytoplasm</location>
    </subcellularLocation>
</comment>
<evidence type="ECO:0000256" key="9">
    <source>
        <dbReference type="ARBA" id="ARBA00022801"/>
    </source>
</evidence>
<comment type="cofactor">
    <cofactor evidence="15">
        <name>Zn(2+)</name>
        <dbReference type="ChEBI" id="CHEBI:29105"/>
    </cofactor>
    <text evidence="15">Binds 1 zinc ion per subunit.</text>
</comment>
<dbReference type="SUPFAM" id="SSF55486">
    <property type="entry name" value="Metalloproteases ('zincins'), catalytic domain"/>
    <property type="match status" value="1"/>
</dbReference>
<name>A0A4Q9GZ49_9MICO</name>
<evidence type="ECO:0000256" key="14">
    <source>
        <dbReference type="PIRSR" id="PIRSR634015-1"/>
    </source>
</evidence>
<dbReference type="InterPro" id="IPR042097">
    <property type="entry name" value="Aminopeptidase_N-like_N_sf"/>
</dbReference>
<dbReference type="InterPro" id="IPR027268">
    <property type="entry name" value="Peptidase_M4/M1_CTD_sf"/>
</dbReference>
<protein>
    <recommendedName>
        <fullName evidence="5">Aminopeptidase N</fullName>
        <ecNumber evidence="4">3.4.11.2</ecNumber>
    </recommendedName>
    <alternativeName>
        <fullName evidence="12">Alanine aminopeptidase</fullName>
    </alternativeName>
    <alternativeName>
        <fullName evidence="13">Lysyl aminopeptidase</fullName>
    </alternativeName>
</protein>
<dbReference type="PANTHER" id="PTHR45726:SF3">
    <property type="entry name" value="LEUKOTRIENE A-4 HYDROLASE"/>
    <property type="match status" value="1"/>
</dbReference>
<keyword evidence="19" id="KW-1185">Reference proteome</keyword>
<dbReference type="GO" id="GO:0006508">
    <property type="term" value="P:proteolysis"/>
    <property type="evidence" value="ECO:0007669"/>
    <property type="project" value="UniProtKB-KW"/>
</dbReference>
<dbReference type="InterPro" id="IPR034015">
    <property type="entry name" value="M1_LTA4H"/>
</dbReference>
<dbReference type="Pfam" id="PF17900">
    <property type="entry name" value="Peptidase_M1_N"/>
    <property type="match status" value="1"/>
</dbReference>
<evidence type="ECO:0000256" key="2">
    <source>
        <dbReference type="ARBA" id="ARBA00004496"/>
    </source>
</evidence>
<dbReference type="GO" id="GO:0005737">
    <property type="term" value="C:cytoplasm"/>
    <property type="evidence" value="ECO:0007669"/>
    <property type="project" value="UniProtKB-SubCell"/>
</dbReference>
<organism evidence="18 19">
    <name type="scientific">Glaciihabitans arcticus</name>
    <dbReference type="NCBI Taxonomy" id="2668039"/>
    <lineage>
        <taxon>Bacteria</taxon>
        <taxon>Bacillati</taxon>
        <taxon>Actinomycetota</taxon>
        <taxon>Actinomycetes</taxon>
        <taxon>Micrococcales</taxon>
        <taxon>Microbacteriaceae</taxon>
        <taxon>Glaciihabitans</taxon>
    </lineage>
</organism>
<dbReference type="GO" id="GO:0008270">
    <property type="term" value="F:zinc ion binding"/>
    <property type="evidence" value="ECO:0007669"/>
    <property type="project" value="InterPro"/>
</dbReference>
<dbReference type="Proteomes" id="UP000294194">
    <property type="component" value="Unassembled WGS sequence"/>
</dbReference>
<evidence type="ECO:0000259" key="16">
    <source>
        <dbReference type="Pfam" id="PF01433"/>
    </source>
</evidence>
<evidence type="ECO:0000259" key="17">
    <source>
        <dbReference type="Pfam" id="PF17900"/>
    </source>
</evidence>
<dbReference type="EC" id="3.4.11.2" evidence="4"/>
<reference evidence="19" key="1">
    <citation type="submission" date="2019-02" db="EMBL/GenBank/DDBJ databases">
        <title>Glaciihabitans arcticus sp. nov., a psychrotolerant bacterium isolated from polar soil.</title>
        <authorList>
            <person name="Dahal R.H."/>
        </authorList>
    </citation>
    <scope>NUCLEOTIDE SEQUENCE [LARGE SCALE GENOMIC DNA]</scope>
    <source>
        <strain evidence="19">RP-3-7</strain>
    </source>
</reference>
<dbReference type="RefSeq" id="WP_130981751.1">
    <property type="nucleotide sequence ID" value="NZ_SISG01000001.1"/>
</dbReference>
<keyword evidence="10 15" id="KW-0862">Zinc</keyword>
<dbReference type="InterPro" id="IPR001930">
    <property type="entry name" value="Peptidase_M1"/>
</dbReference>
<dbReference type="AlphaFoldDB" id="A0A4Q9GZ49"/>
<proteinExistence type="inferred from homology"/>
<keyword evidence="8 15" id="KW-0479">Metal-binding</keyword>
<dbReference type="Gene3D" id="2.60.40.1730">
    <property type="entry name" value="tricorn interacting facor f3 domain"/>
    <property type="match status" value="1"/>
</dbReference>
<evidence type="ECO:0000256" key="8">
    <source>
        <dbReference type="ARBA" id="ARBA00022723"/>
    </source>
</evidence>
<feature type="domain" description="Aminopeptidase N-like N-terminal" evidence="17">
    <location>
        <begin position="24"/>
        <end position="194"/>
    </location>
</feature>
<feature type="binding site" evidence="15">
    <location>
        <position position="290"/>
    </location>
    <ligand>
        <name>Zn(2+)</name>
        <dbReference type="ChEBI" id="CHEBI:29105"/>
        <note>catalytic</note>
    </ligand>
</feature>
<evidence type="ECO:0000256" key="4">
    <source>
        <dbReference type="ARBA" id="ARBA00012564"/>
    </source>
</evidence>
<dbReference type="CDD" id="cd09603">
    <property type="entry name" value="M1_APN_like"/>
    <property type="match status" value="1"/>
</dbReference>
<dbReference type="Gene3D" id="1.10.390.10">
    <property type="entry name" value="Neutral Protease Domain 2"/>
    <property type="match status" value="1"/>
</dbReference>
<dbReference type="InterPro" id="IPR014782">
    <property type="entry name" value="Peptidase_M1_dom"/>
</dbReference>
<keyword evidence="9" id="KW-0378">Hydrolase</keyword>
<evidence type="ECO:0000256" key="1">
    <source>
        <dbReference type="ARBA" id="ARBA00000098"/>
    </source>
</evidence>
<feature type="binding site" evidence="15">
    <location>
        <position position="294"/>
    </location>
    <ligand>
        <name>Zn(2+)</name>
        <dbReference type="ChEBI" id="CHEBI:29105"/>
        <note>catalytic</note>
    </ligand>
</feature>
<feature type="active site" description="Proton acceptor" evidence="14">
    <location>
        <position position="291"/>
    </location>
</feature>
<keyword evidence="6" id="KW-0963">Cytoplasm</keyword>
<dbReference type="SUPFAM" id="SSF63737">
    <property type="entry name" value="Leukotriene A4 hydrolase N-terminal domain"/>
    <property type="match status" value="1"/>
</dbReference>
<dbReference type="Pfam" id="PF01433">
    <property type="entry name" value="Peptidase_M1"/>
    <property type="match status" value="1"/>
</dbReference>
<comment type="caution">
    <text evidence="18">The sequence shown here is derived from an EMBL/GenBank/DDBJ whole genome shotgun (WGS) entry which is preliminary data.</text>
</comment>
<evidence type="ECO:0000256" key="3">
    <source>
        <dbReference type="ARBA" id="ARBA00010136"/>
    </source>
</evidence>
<comment type="catalytic activity">
    <reaction evidence="1">
        <text>Release of an N-terminal amino acid, Xaa-|-Yaa- from a peptide, amide or arylamide. Xaa is preferably Ala, but may be most amino acids including Pro (slow action). When a terminal hydrophobic residue is followed by a prolyl residue, the two may be released as an intact Xaa-Pro dipeptide.</text>
        <dbReference type="EC" id="3.4.11.2"/>
    </reaction>
</comment>
<feature type="domain" description="Peptidase M1 membrane alanine aminopeptidase" evidence="16">
    <location>
        <begin position="236"/>
        <end position="425"/>
    </location>
</feature>
<evidence type="ECO:0000256" key="15">
    <source>
        <dbReference type="PIRSR" id="PIRSR634015-3"/>
    </source>
</evidence>
<gene>
    <name evidence="18" type="ORF">EYE40_09715</name>
</gene>
<evidence type="ECO:0000313" key="19">
    <source>
        <dbReference type="Proteomes" id="UP000294194"/>
    </source>
</evidence>
<evidence type="ECO:0000256" key="10">
    <source>
        <dbReference type="ARBA" id="ARBA00022833"/>
    </source>
</evidence>
<dbReference type="PANTHER" id="PTHR45726">
    <property type="entry name" value="LEUKOTRIENE A-4 HYDROLASE"/>
    <property type="match status" value="1"/>
</dbReference>
<evidence type="ECO:0000256" key="13">
    <source>
        <dbReference type="ARBA" id="ARBA00031533"/>
    </source>
</evidence>
<dbReference type="InterPro" id="IPR045357">
    <property type="entry name" value="Aminopeptidase_N-like_N"/>
</dbReference>
<evidence type="ECO:0000256" key="5">
    <source>
        <dbReference type="ARBA" id="ARBA00015611"/>
    </source>
</evidence>